<sequence length="207" mass="23015">MKLADAIATAPRRTLKGTYWHQGPTRHPVTSCADPARGPGRYHRTGEPGVWYASNKEQGAWAELFRHFVDDGVDPFEVRRRVGRVAVTLQVLDLTDERTRSHLGVDETDLLSDDYTTTQAIAAAARDANFDAVLAPAAALPGCQTLAVFVHALPNIEPERSEVRQPPPRLANLLPLIRPHEHMPDSVRRLLATLTRAGAEAIRRRRR</sequence>
<reference evidence="2 3" key="2">
    <citation type="journal article" date="2013" name="Nat. Genet.">
        <title>Genomic analysis of smooth tubercle bacilli provides insights into ancestry and pathoadaptation of Mycobacterium tuberculosis.</title>
        <authorList>
            <person name="Supply P."/>
            <person name="Marceau M."/>
            <person name="Mangenot S."/>
            <person name="Roche D."/>
            <person name="Rouanet C."/>
            <person name="Khanna V."/>
            <person name="Majlessi L."/>
            <person name="Criscuolo A."/>
            <person name="Tap J."/>
            <person name="Pawlik A."/>
            <person name="Fiette L."/>
            <person name="Orgeur M."/>
            <person name="Fabre M."/>
            <person name="Parmentier C."/>
            <person name="Frigui W."/>
            <person name="Simeone R."/>
            <person name="Boritsch E.C."/>
            <person name="Debrie A.S."/>
            <person name="Willery E."/>
            <person name="Walker D."/>
            <person name="Quail M.A."/>
            <person name="Ma L."/>
            <person name="Bouchier C."/>
            <person name="Salvignol G."/>
            <person name="Sayes F."/>
            <person name="Cascioferro A."/>
            <person name="Seemann T."/>
            <person name="Barbe V."/>
            <person name="Locht C."/>
            <person name="Gutierrez M.C."/>
            <person name="Leclerc C."/>
            <person name="Bentley S.D."/>
            <person name="Stinear T.P."/>
            <person name="Brisse S."/>
            <person name="Medigue C."/>
            <person name="Parkhill J."/>
            <person name="Cruveiller S."/>
            <person name="Brosch R."/>
        </authorList>
    </citation>
    <scope>NUCLEOTIDE SEQUENCE [LARGE SCALE GENOMIC DNA]</scope>
    <source>
        <strain evidence="2 3">CIPT 140010059</strain>
    </source>
</reference>
<evidence type="ECO:0000313" key="2">
    <source>
        <dbReference type="EMBL" id="CCC45531.1"/>
    </source>
</evidence>
<dbReference type="GeneID" id="45427174"/>
<reference evidence="2 3" key="1">
    <citation type="journal article" date="2012" name="PLoS Negl. Trop. Dis.">
        <title>The Genome of Mycobacterium Africanum West African 2 Reveals a Lineage-Specific Locus and Genome Erosion Common to the M. tuberculosis Complex.</title>
        <authorList>
            <person name="Bentley S.D."/>
            <person name="Comas I."/>
            <person name="Bryant J.M."/>
            <person name="Walker D."/>
            <person name="Smith N.H."/>
            <person name="Harris S.R."/>
            <person name="Thurston S."/>
            <person name="Gagneux S."/>
            <person name="Wood J."/>
            <person name="Antonio M."/>
            <person name="Quail M.A."/>
            <person name="Gehre F."/>
            <person name="Adegbola R.A."/>
            <person name="Parkhill J."/>
            <person name="de Jong B.C."/>
        </authorList>
    </citation>
    <scope>NUCLEOTIDE SEQUENCE [LARGE SCALE GENOMIC DNA]</scope>
    <source>
        <strain evidence="2 3">CIPT 140010059</strain>
    </source>
</reference>
<dbReference type="AlphaFoldDB" id="A0AB72XPL0"/>
<protein>
    <recommendedName>
        <fullName evidence="1">RES domain-containing protein</fullName>
    </recommendedName>
</protein>
<organism evidence="2 3">
    <name type="scientific">Mycobacterium canettii (strain CIPT 140010059)</name>
    <dbReference type="NCBI Taxonomy" id="1048245"/>
    <lineage>
        <taxon>Bacteria</taxon>
        <taxon>Bacillati</taxon>
        <taxon>Actinomycetota</taxon>
        <taxon>Actinomycetes</taxon>
        <taxon>Mycobacteriales</taxon>
        <taxon>Mycobacteriaceae</taxon>
        <taxon>Mycobacterium</taxon>
        <taxon>Mycobacterium tuberculosis complex</taxon>
    </lineage>
</organism>
<accession>A0AB72XPL0</accession>
<proteinExistence type="predicted"/>
<name>A0AB72XPL0_MYCCP</name>
<dbReference type="InterPro" id="IPR014914">
    <property type="entry name" value="RES_dom"/>
</dbReference>
<evidence type="ECO:0000313" key="3">
    <source>
        <dbReference type="Proteomes" id="UP000008896"/>
    </source>
</evidence>
<dbReference type="SMART" id="SM00953">
    <property type="entry name" value="RES"/>
    <property type="match status" value="1"/>
</dbReference>
<dbReference type="Pfam" id="PF08808">
    <property type="entry name" value="RES"/>
    <property type="match status" value="1"/>
</dbReference>
<evidence type="ECO:0000259" key="1">
    <source>
        <dbReference type="SMART" id="SM00953"/>
    </source>
</evidence>
<dbReference type="Proteomes" id="UP000008896">
    <property type="component" value="Chromosome"/>
</dbReference>
<dbReference type="KEGG" id="mce:MCAN_32001"/>
<dbReference type="EMBL" id="HE572590">
    <property type="protein sequence ID" value="CCC45531.1"/>
    <property type="molecule type" value="Genomic_DNA"/>
</dbReference>
<gene>
    <name evidence="2" type="ordered locus">MCAN_32001</name>
</gene>
<feature type="domain" description="RES" evidence="1">
    <location>
        <begin position="33"/>
        <end position="159"/>
    </location>
</feature>
<dbReference type="RefSeq" id="WP_014001613.1">
    <property type="nucleotide sequence ID" value="NC_015848.1"/>
</dbReference>